<reference evidence="4 5" key="1">
    <citation type="submission" date="2016-02" db="EMBL/GenBank/DDBJ databases">
        <authorList>
            <consortium name="Pathogen Informatics"/>
        </authorList>
    </citation>
    <scope>NUCLEOTIDE SEQUENCE [LARGE SCALE GENOMIC DNA]</scope>
    <source>
        <strain evidence="4 5">LSS54</strain>
    </source>
</reference>
<dbReference type="SUPFAM" id="SSF53448">
    <property type="entry name" value="Nucleotide-diphospho-sugar transferases"/>
    <property type="match status" value="3"/>
</dbReference>
<dbReference type="CDD" id="cd04194">
    <property type="entry name" value="GT8_A4GalT_like"/>
    <property type="match status" value="1"/>
</dbReference>
<dbReference type="Gene3D" id="3.90.550.10">
    <property type="entry name" value="Spore Coat Polysaccharide Biosynthesis Protein SpsA, Chain A"/>
    <property type="match status" value="3"/>
</dbReference>
<dbReference type="PANTHER" id="PTHR22916:SF51">
    <property type="entry name" value="GLYCOSYLTRANSFERASE EPSH-RELATED"/>
    <property type="match status" value="1"/>
</dbReference>
<sequence length="775" mass="91020">MHNSSPIHIAFSVAGKYADYVGTAIYSILKHNAESSIKFYILHQEIEAEYKRNLEQLMTHFQNATIQFVKIENQYLEKIKPAKDGLHISTYYRFLLAELLPDVNKILYLDVDVLIRGEIRTLWNTDLSTASLGVSREIDIYAVCPEHVHSIGLEDHHNYFNAGVLLFNLQKLRSEQLDKLLLETAVSKSPELRFGDQDILNMIFKDDCVLFSYVYNFTNWRLMWPEISDQKPAIIHFSGSKWTKPWMKKEDTFDYLAPYLEDYQSYKIEYLNILQPEAKTIELFLEVHQGHHVAECIESILRQTYVHFQVSLILDKVTPETLELCSRFAEKDKRIKLLKKVKQPVFQQYGQLIEESQADYISFVREQDILEENYLTEFIQLSQEVEAPIYLSNYLIYDENSSLFYFHHPLQDHDGDLSVELTQQLIYQQENYLNHLWGKFLQREYAATQLKDYCGNLRKTSFYQDKKIGYCHQSLYTYRNENQELISIVIAAYNVEQYLEECLESVLNQTYQHIEVILVNDGSTDQTADIAEAFASRDQRLKVIHIENQGASVAKNTGIAHASGSYVVLVDSDDIISRDQVQVLYDLAKRENADITMGHYYVYDENDGRFYYYAMDHSRDYELVSPHQAVERQAYWQHYNTANYIMTFCKLIKRSLFQDVSFPVGRRFDDDACTHKLFLKANKIVHTNQHLYTYRRRRNSIMTSGFDLSWVDDLIPVYEEKLIDCLLAQVSISSVRQRYLNILNEYKYLMEQGGYQDSSQYQKVLNKLQLVSNEQ</sequence>
<protein>
    <submittedName>
        <fullName evidence="4">Glycosyl transferase, family 2</fullName>
        <ecNumber evidence="4">2.4.1.-</ecNumber>
    </submittedName>
</protein>
<keyword evidence="2 4" id="KW-0808">Transferase</keyword>
<proteinExistence type="predicted"/>
<evidence type="ECO:0000313" key="4">
    <source>
        <dbReference type="EMBL" id="CYV01692.1"/>
    </source>
</evidence>
<dbReference type="Pfam" id="PF01501">
    <property type="entry name" value="Glyco_transf_8"/>
    <property type="match status" value="1"/>
</dbReference>
<dbReference type="Pfam" id="PF00535">
    <property type="entry name" value="Glycos_transf_2"/>
    <property type="match status" value="2"/>
</dbReference>
<evidence type="ECO:0000313" key="5">
    <source>
        <dbReference type="Proteomes" id="UP000073494"/>
    </source>
</evidence>
<keyword evidence="1 4" id="KW-0328">Glycosyltransferase</keyword>
<dbReference type="AlphaFoldDB" id="A0A0Z8GMT5"/>
<dbReference type="EMBL" id="FIHD01000026">
    <property type="protein sequence ID" value="CYV01692.1"/>
    <property type="molecule type" value="Genomic_DNA"/>
</dbReference>
<evidence type="ECO:0000256" key="2">
    <source>
        <dbReference type="ARBA" id="ARBA00022679"/>
    </source>
</evidence>
<dbReference type="PANTHER" id="PTHR22916">
    <property type="entry name" value="GLYCOSYLTRANSFERASE"/>
    <property type="match status" value="1"/>
</dbReference>
<feature type="domain" description="Glycosyltransferase 2-like" evidence="3">
    <location>
        <begin position="487"/>
        <end position="658"/>
    </location>
</feature>
<dbReference type="GO" id="GO:0016758">
    <property type="term" value="F:hexosyltransferase activity"/>
    <property type="evidence" value="ECO:0007669"/>
    <property type="project" value="UniProtKB-ARBA"/>
</dbReference>
<dbReference type="CDD" id="cd00761">
    <property type="entry name" value="Glyco_tranf_GTA_type"/>
    <property type="match status" value="1"/>
</dbReference>
<evidence type="ECO:0000256" key="1">
    <source>
        <dbReference type="ARBA" id="ARBA00022676"/>
    </source>
</evidence>
<gene>
    <name evidence="4" type="primary">pgaC</name>
    <name evidence="4" type="ORF">ERS132416_01472</name>
</gene>
<dbReference type="InterPro" id="IPR002495">
    <property type="entry name" value="Glyco_trans_8"/>
</dbReference>
<dbReference type="InterPro" id="IPR001173">
    <property type="entry name" value="Glyco_trans_2-like"/>
</dbReference>
<evidence type="ECO:0000259" key="3">
    <source>
        <dbReference type="Pfam" id="PF00535"/>
    </source>
</evidence>
<dbReference type="RefSeq" id="WP_053042452.1">
    <property type="nucleotide sequence ID" value="NZ_CEFG01000300.1"/>
</dbReference>
<dbReference type="Proteomes" id="UP000073494">
    <property type="component" value="Unassembled WGS sequence"/>
</dbReference>
<accession>A0A0Z8GMT5</accession>
<dbReference type="InterPro" id="IPR029044">
    <property type="entry name" value="Nucleotide-diphossugar_trans"/>
</dbReference>
<feature type="domain" description="Glycosyltransferase 2-like" evidence="3">
    <location>
        <begin position="293"/>
        <end position="408"/>
    </location>
</feature>
<name>A0A0Z8GMT5_STRSU</name>
<dbReference type="EC" id="2.4.1.-" evidence="4"/>
<organism evidence="4 5">
    <name type="scientific">Streptococcus suis</name>
    <dbReference type="NCBI Taxonomy" id="1307"/>
    <lineage>
        <taxon>Bacteria</taxon>
        <taxon>Bacillati</taxon>
        <taxon>Bacillota</taxon>
        <taxon>Bacilli</taxon>
        <taxon>Lactobacillales</taxon>
        <taxon>Streptococcaceae</taxon>
        <taxon>Streptococcus</taxon>
    </lineage>
</organism>